<protein>
    <recommendedName>
        <fullName evidence="4">DUF1918 domain-containing protein</fullName>
    </recommendedName>
</protein>
<evidence type="ECO:0000313" key="2">
    <source>
        <dbReference type="EMBL" id="MER6427285.1"/>
    </source>
</evidence>
<reference evidence="2 3" key="1">
    <citation type="submission" date="2024-06" db="EMBL/GenBank/DDBJ databases">
        <title>The Natural Products Discovery Center: Release of the First 8490 Sequenced Strains for Exploring Actinobacteria Biosynthetic Diversity.</title>
        <authorList>
            <person name="Kalkreuter E."/>
            <person name="Kautsar S.A."/>
            <person name="Yang D."/>
            <person name="Bader C.D."/>
            <person name="Teijaro C.N."/>
            <person name="Fluegel L."/>
            <person name="Davis C.M."/>
            <person name="Simpson J.R."/>
            <person name="Lauterbach L."/>
            <person name="Steele A.D."/>
            <person name="Gui C."/>
            <person name="Meng S."/>
            <person name="Li G."/>
            <person name="Viehrig K."/>
            <person name="Ye F."/>
            <person name="Su P."/>
            <person name="Kiefer A.F."/>
            <person name="Nichols A."/>
            <person name="Cepeda A.J."/>
            <person name="Yan W."/>
            <person name="Fan B."/>
            <person name="Jiang Y."/>
            <person name="Adhikari A."/>
            <person name="Zheng C.-J."/>
            <person name="Schuster L."/>
            <person name="Cowan T.M."/>
            <person name="Smanski M.J."/>
            <person name="Chevrette M.G."/>
            <person name="De Carvalho L.P.S."/>
            <person name="Shen B."/>
        </authorList>
    </citation>
    <scope>NUCLEOTIDE SEQUENCE [LARGE SCALE GENOMIC DNA]</scope>
    <source>
        <strain evidence="2 3">NPDC001166</strain>
    </source>
</reference>
<comment type="caution">
    <text evidence="2">The sequence shown here is derived from an EMBL/GenBank/DDBJ whole genome shotgun (WGS) entry which is preliminary data.</text>
</comment>
<feature type="region of interest" description="Disordered" evidence="1">
    <location>
        <begin position="1"/>
        <end position="22"/>
    </location>
</feature>
<accession>A0ABV1U0P7</accession>
<feature type="region of interest" description="Disordered" evidence="1">
    <location>
        <begin position="35"/>
        <end position="80"/>
    </location>
</feature>
<keyword evidence="3" id="KW-1185">Reference proteome</keyword>
<dbReference type="Proteomes" id="UP001470023">
    <property type="component" value="Unassembled WGS sequence"/>
</dbReference>
<feature type="compositionally biased region" description="Basic and acidic residues" evidence="1">
    <location>
        <begin position="71"/>
        <end position="80"/>
    </location>
</feature>
<proteinExistence type="predicted"/>
<name>A0ABV1U0P7_9ACTN</name>
<gene>
    <name evidence="2" type="ORF">ABT272_05985</name>
</gene>
<dbReference type="RefSeq" id="WP_352062935.1">
    <property type="nucleotide sequence ID" value="NZ_JBEOYA010000007.1"/>
</dbReference>
<organism evidence="2 3">
    <name type="scientific">Streptomyces sp. 900105245</name>
    <dbReference type="NCBI Taxonomy" id="3154379"/>
    <lineage>
        <taxon>Bacteria</taxon>
        <taxon>Bacillati</taxon>
        <taxon>Actinomycetota</taxon>
        <taxon>Actinomycetes</taxon>
        <taxon>Kitasatosporales</taxon>
        <taxon>Streptomycetaceae</taxon>
        <taxon>Streptomyces</taxon>
    </lineage>
</organism>
<evidence type="ECO:0008006" key="4">
    <source>
        <dbReference type="Google" id="ProtNLM"/>
    </source>
</evidence>
<sequence>MTREAEETLGESQPPVGTHVVDTDTGRAGIVMGHEGPYVQLRPPGGGREWDAEPGAVRRTVPGDRAGAEAAHAEAGEEPH</sequence>
<dbReference type="EMBL" id="JBEPAZ010000003">
    <property type="protein sequence ID" value="MER6427285.1"/>
    <property type="molecule type" value="Genomic_DNA"/>
</dbReference>
<evidence type="ECO:0000313" key="3">
    <source>
        <dbReference type="Proteomes" id="UP001470023"/>
    </source>
</evidence>
<evidence type="ECO:0000256" key="1">
    <source>
        <dbReference type="SAM" id="MobiDB-lite"/>
    </source>
</evidence>